<dbReference type="KEGG" id="tlt:OCC_14120"/>
<organism evidence="1 2">
    <name type="scientific">Thermococcus litoralis (strain ATCC 51850 / DSM 5473 / JCM 8560 / NS-C)</name>
    <dbReference type="NCBI Taxonomy" id="523849"/>
    <lineage>
        <taxon>Archaea</taxon>
        <taxon>Methanobacteriati</taxon>
        <taxon>Methanobacteriota</taxon>
        <taxon>Thermococci</taxon>
        <taxon>Thermococcales</taxon>
        <taxon>Thermococcaceae</taxon>
        <taxon>Thermococcus</taxon>
    </lineage>
</organism>
<dbReference type="HOGENOM" id="CLU_3264023_0_0_2"/>
<accession>S5ZIG2</accession>
<evidence type="ECO:0000313" key="1">
    <source>
        <dbReference type="EMBL" id="AGT34306.1"/>
    </source>
</evidence>
<keyword evidence="2" id="KW-1185">Reference proteome</keyword>
<dbReference type="STRING" id="523849.OCC_14120"/>
<dbReference type="EMBL" id="CP006670">
    <property type="protein sequence ID" value="AGT34306.1"/>
    <property type="molecule type" value="Genomic_DNA"/>
</dbReference>
<dbReference type="AlphaFoldDB" id="S5ZIG2"/>
<sequence length="41" mass="4652">MLTKETNTPNLTTLLRKNNLSITLKINPGRINVKMVEIKAE</sequence>
<name>S5ZIG2_THELN</name>
<evidence type="ECO:0000313" key="2">
    <source>
        <dbReference type="Proteomes" id="UP000015502"/>
    </source>
</evidence>
<gene>
    <name evidence="1" type="ORF">OCC_14120</name>
</gene>
<proteinExistence type="predicted"/>
<dbReference type="PaxDb" id="523849-OCC_14120"/>
<dbReference type="Proteomes" id="UP000015502">
    <property type="component" value="Chromosome"/>
</dbReference>
<reference evidence="1 2" key="1">
    <citation type="journal article" date="2012" name="J. Bacteriol.">
        <title>Genome sequence of the model hyperthermophilic archaeon Thermococcus litoralis NS-C.</title>
        <authorList>
            <person name="Gardner A.F."/>
            <person name="Kumar S."/>
            <person name="Perler F.B."/>
        </authorList>
    </citation>
    <scope>NUCLEOTIDE SEQUENCE [LARGE SCALE GENOMIC DNA]</scope>
    <source>
        <strain evidence="2">ATCC 51850 / DSM 5473 / JCM 8560 / NS-C</strain>
    </source>
</reference>
<protein>
    <submittedName>
        <fullName evidence="1">Uncharacterized protein</fullName>
    </submittedName>
</protein>